<accession>A0A2T5C5R4</accession>
<comment type="caution">
    <text evidence="2">The sequence shown here is derived from an EMBL/GenBank/DDBJ whole genome shotgun (WGS) entry which is preliminary data.</text>
</comment>
<name>A0A2T5C5R4_9BACT</name>
<dbReference type="EMBL" id="QAAD01000002">
    <property type="protein sequence ID" value="PTN10246.1"/>
    <property type="molecule type" value="Genomic_DNA"/>
</dbReference>
<evidence type="ECO:0000313" key="2">
    <source>
        <dbReference type="EMBL" id="PTN10246.1"/>
    </source>
</evidence>
<dbReference type="OrthoDB" id="5397176at2"/>
<sequence>MKILLVALLVFLINLPFGALRGSERKYSFKWFLYIHLPIPLVVFLRIFCDIGFALYTYPVLIAAFFGGQLLGRKFLPLKARNKKKTKTDCA</sequence>
<proteinExistence type="predicted"/>
<organism evidence="2 3">
    <name type="scientific">Mangrovibacterium marinum</name>
    <dbReference type="NCBI Taxonomy" id="1639118"/>
    <lineage>
        <taxon>Bacteria</taxon>
        <taxon>Pseudomonadati</taxon>
        <taxon>Bacteroidota</taxon>
        <taxon>Bacteroidia</taxon>
        <taxon>Marinilabiliales</taxon>
        <taxon>Prolixibacteraceae</taxon>
        <taxon>Mangrovibacterium</taxon>
    </lineage>
</organism>
<evidence type="ECO:0000256" key="1">
    <source>
        <dbReference type="SAM" id="Phobius"/>
    </source>
</evidence>
<feature type="transmembrane region" description="Helical" evidence="1">
    <location>
        <begin position="55"/>
        <end position="72"/>
    </location>
</feature>
<keyword evidence="3" id="KW-1185">Reference proteome</keyword>
<dbReference type="AlphaFoldDB" id="A0A2T5C5R4"/>
<feature type="transmembrane region" description="Helical" evidence="1">
    <location>
        <begin position="31"/>
        <end position="48"/>
    </location>
</feature>
<keyword evidence="1" id="KW-0472">Membrane</keyword>
<evidence type="ECO:0000313" key="3">
    <source>
        <dbReference type="Proteomes" id="UP000243525"/>
    </source>
</evidence>
<reference evidence="2 3" key="1">
    <citation type="submission" date="2018-04" db="EMBL/GenBank/DDBJ databases">
        <title>Genomic Encyclopedia of Archaeal and Bacterial Type Strains, Phase II (KMG-II): from individual species to whole genera.</title>
        <authorList>
            <person name="Goeker M."/>
        </authorList>
    </citation>
    <scope>NUCLEOTIDE SEQUENCE [LARGE SCALE GENOMIC DNA]</scope>
    <source>
        <strain evidence="2 3">DSM 28823</strain>
    </source>
</reference>
<dbReference type="Proteomes" id="UP000243525">
    <property type="component" value="Unassembled WGS sequence"/>
</dbReference>
<dbReference type="RefSeq" id="WP_107821019.1">
    <property type="nucleotide sequence ID" value="NZ_OY782574.1"/>
</dbReference>
<gene>
    <name evidence="2" type="ORF">C8N47_102231</name>
</gene>
<keyword evidence="1" id="KW-1133">Transmembrane helix</keyword>
<protein>
    <submittedName>
        <fullName evidence="2">Uncharacterized protein</fullName>
    </submittedName>
</protein>
<keyword evidence="1" id="KW-0812">Transmembrane</keyword>